<evidence type="ECO:0000313" key="11">
    <source>
        <dbReference type="Proteomes" id="UP000094067"/>
    </source>
</evidence>
<feature type="domain" description="ABC transmembrane type-1" evidence="8">
    <location>
        <begin position="67"/>
        <end position="281"/>
    </location>
</feature>
<feature type="transmembrane region" description="Helical" evidence="7">
    <location>
        <begin position="71"/>
        <end position="92"/>
    </location>
</feature>
<feature type="transmembrane region" description="Helical" evidence="7">
    <location>
        <begin position="157"/>
        <end position="177"/>
    </location>
</feature>
<evidence type="ECO:0000256" key="1">
    <source>
        <dbReference type="ARBA" id="ARBA00004651"/>
    </source>
</evidence>
<keyword evidence="5 7" id="KW-1133">Transmembrane helix</keyword>
<feature type="transmembrane region" description="Helical" evidence="7">
    <location>
        <begin position="263"/>
        <end position="285"/>
    </location>
</feature>
<keyword evidence="2 7" id="KW-0813">Transport</keyword>
<dbReference type="InterPro" id="IPR050809">
    <property type="entry name" value="UgpAE/MalFG_permease"/>
</dbReference>
<dbReference type="PATRIC" id="fig|1432052.3.peg.5938"/>
<dbReference type="GeneID" id="93301237"/>
<dbReference type="Pfam" id="PF00528">
    <property type="entry name" value="BPD_transp_1"/>
    <property type="match status" value="1"/>
</dbReference>
<dbReference type="PANTHER" id="PTHR43227:SF11">
    <property type="entry name" value="BLL4140 PROTEIN"/>
    <property type="match status" value="1"/>
</dbReference>
<evidence type="ECO:0000256" key="4">
    <source>
        <dbReference type="ARBA" id="ARBA00022692"/>
    </source>
</evidence>
<evidence type="ECO:0000256" key="3">
    <source>
        <dbReference type="ARBA" id="ARBA00022475"/>
    </source>
</evidence>
<protein>
    <submittedName>
        <fullName evidence="9">Putative multiple-sugar transport system permease YteP</fullName>
    </submittedName>
</protein>
<feature type="transmembrane region" description="Helical" evidence="7">
    <location>
        <begin position="7"/>
        <end position="25"/>
    </location>
</feature>
<sequence length="294" mass="32741">MKGKKISLYIMLFIPIIYFIVFHYLPLGGIVVAFKQYNIFQGIWDSPWVGLAHFKEVFASGEFRTALKNTIVLNLGELFITFPFPIVLAVLLNEMSNQRMKKLTQTVLYLPHFLSMVVIAGIVYQVFGTSGIVNNVLSSFHIGPVNFVGDSSKWRAIYWGTGIWMGAGYGMIVYLAAMAGINVELYDAAYMDGAGRWKRIWHVTLPQIRPTVVTMTIMNVGKILSISFERPYLMGNVLVQDVSSVISTYVYSVGLQAGRYDFATAVGLFQSIVAVCMVVAANQVAKRLGEEGIM</sequence>
<dbReference type="AlphaFoldDB" id="A0A1E3A391"/>
<dbReference type="Proteomes" id="UP000094067">
    <property type="component" value="Unassembled WGS sequence"/>
</dbReference>
<evidence type="ECO:0000256" key="6">
    <source>
        <dbReference type="ARBA" id="ARBA00023136"/>
    </source>
</evidence>
<keyword evidence="9" id="KW-0762">Sugar transport</keyword>
<dbReference type="GO" id="GO:0055085">
    <property type="term" value="P:transmembrane transport"/>
    <property type="evidence" value="ECO:0007669"/>
    <property type="project" value="InterPro"/>
</dbReference>
<comment type="subcellular location">
    <subcellularLocation>
        <location evidence="1 7">Cell membrane</location>
        <topology evidence="1 7">Multi-pass membrane protein</topology>
    </subcellularLocation>
</comment>
<dbReference type="InterPro" id="IPR000515">
    <property type="entry name" value="MetI-like"/>
</dbReference>
<comment type="caution">
    <text evidence="9">The sequence shown here is derived from an EMBL/GenBank/DDBJ whole genome shotgun (WGS) entry which is preliminary data.</text>
</comment>
<dbReference type="Gene3D" id="1.10.3720.10">
    <property type="entry name" value="MetI-like"/>
    <property type="match status" value="1"/>
</dbReference>
<dbReference type="PROSITE" id="PS50928">
    <property type="entry name" value="ABC_TM1"/>
    <property type="match status" value="1"/>
</dbReference>
<keyword evidence="6 7" id="KW-0472">Membrane</keyword>
<dbReference type="CDD" id="cd06261">
    <property type="entry name" value="TM_PBP2"/>
    <property type="match status" value="1"/>
</dbReference>
<dbReference type="RefSeq" id="WP_009250859.1">
    <property type="nucleotide sequence ID" value="NZ_BAABXS010000008.1"/>
</dbReference>
<name>A0A1E3A391_9FIRM</name>
<keyword evidence="3" id="KW-1003">Cell membrane</keyword>
<dbReference type="PANTHER" id="PTHR43227">
    <property type="entry name" value="BLL4140 PROTEIN"/>
    <property type="match status" value="1"/>
</dbReference>
<evidence type="ECO:0000256" key="7">
    <source>
        <dbReference type="RuleBase" id="RU363032"/>
    </source>
</evidence>
<dbReference type="EMBL" id="MCGH01000003">
    <property type="protein sequence ID" value="ODM03252.1"/>
    <property type="molecule type" value="Genomic_DNA"/>
</dbReference>
<dbReference type="SUPFAM" id="SSF161098">
    <property type="entry name" value="MetI-like"/>
    <property type="match status" value="1"/>
</dbReference>
<evidence type="ECO:0000256" key="5">
    <source>
        <dbReference type="ARBA" id="ARBA00022989"/>
    </source>
</evidence>
<accession>A0A1E3A391</accession>
<dbReference type="EMBL" id="MCGI01000006">
    <property type="protein sequence ID" value="ODM08041.1"/>
    <property type="molecule type" value="Genomic_DNA"/>
</dbReference>
<evidence type="ECO:0000313" key="12">
    <source>
        <dbReference type="Proteomes" id="UP000095003"/>
    </source>
</evidence>
<proteinExistence type="inferred from homology"/>
<evidence type="ECO:0000313" key="10">
    <source>
        <dbReference type="EMBL" id="ODM08041.1"/>
    </source>
</evidence>
<dbReference type="GO" id="GO:0005886">
    <property type="term" value="C:plasma membrane"/>
    <property type="evidence" value="ECO:0007669"/>
    <property type="project" value="UniProtKB-SubCell"/>
</dbReference>
<comment type="similarity">
    <text evidence="7">Belongs to the binding-protein-dependent transport system permease family.</text>
</comment>
<reference evidence="11 12" key="1">
    <citation type="submission" date="2016-07" db="EMBL/GenBank/DDBJ databases">
        <title>Characterization of isolates of Eisenbergiella tayi derived from blood cultures, using whole genome sequencing.</title>
        <authorList>
            <person name="Burdz T."/>
            <person name="Wiebe D."/>
            <person name="Huynh C."/>
            <person name="Bernard K."/>
        </authorList>
    </citation>
    <scope>NUCLEOTIDE SEQUENCE [LARGE SCALE GENOMIC DNA]</scope>
    <source>
        <strain evidence="9 11">NML 110608</strain>
        <strain evidence="10 12">NML 120489</strain>
    </source>
</reference>
<dbReference type="Proteomes" id="UP000095003">
    <property type="component" value="Unassembled WGS sequence"/>
</dbReference>
<dbReference type="InterPro" id="IPR035906">
    <property type="entry name" value="MetI-like_sf"/>
</dbReference>
<feature type="transmembrane region" description="Helical" evidence="7">
    <location>
        <begin position="113"/>
        <end position="137"/>
    </location>
</feature>
<keyword evidence="4 7" id="KW-0812">Transmembrane</keyword>
<evidence type="ECO:0000256" key="2">
    <source>
        <dbReference type="ARBA" id="ARBA00022448"/>
    </source>
</evidence>
<gene>
    <name evidence="9" type="primary">yteP_69</name>
    <name evidence="10" type="synonym">yteP_93</name>
    <name evidence="10" type="ORF">BEH84_05365</name>
    <name evidence="9" type="ORF">BEI61_04047</name>
</gene>
<organism evidence="9 11">
    <name type="scientific">Eisenbergiella tayi</name>
    <dbReference type="NCBI Taxonomy" id="1432052"/>
    <lineage>
        <taxon>Bacteria</taxon>
        <taxon>Bacillati</taxon>
        <taxon>Bacillota</taxon>
        <taxon>Clostridia</taxon>
        <taxon>Lachnospirales</taxon>
        <taxon>Lachnospiraceae</taxon>
        <taxon>Eisenbergiella</taxon>
    </lineage>
</organism>
<evidence type="ECO:0000313" key="9">
    <source>
        <dbReference type="EMBL" id="ODM03252.1"/>
    </source>
</evidence>
<evidence type="ECO:0000259" key="8">
    <source>
        <dbReference type="PROSITE" id="PS50928"/>
    </source>
</evidence>